<dbReference type="GO" id="GO:0061630">
    <property type="term" value="F:ubiquitin protein ligase activity"/>
    <property type="evidence" value="ECO:0007669"/>
    <property type="project" value="UniProtKB-EC"/>
</dbReference>
<feature type="transmembrane region" description="Helical" evidence="15">
    <location>
        <begin position="39"/>
        <end position="63"/>
    </location>
</feature>
<evidence type="ECO:0000256" key="12">
    <source>
        <dbReference type="ARBA" id="ARBA00023136"/>
    </source>
</evidence>
<dbReference type="FunFam" id="3.30.40.10:FF:000187">
    <property type="entry name" value="E3 ubiquitin-protein ligase ATL6"/>
    <property type="match status" value="1"/>
</dbReference>
<evidence type="ECO:0000256" key="3">
    <source>
        <dbReference type="ARBA" id="ARBA00004906"/>
    </source>
</evidence>
<dbReference type="Proteomes" id="UP001374584">
    <property type="component" value="Unassembled WGS sequence"/>
</dbReference>
<evidence type="ECO:0000256" key="11">
    <source>
        <dbReference type="ARBA" id="ARBA00022989"/>
    </source>
</evidence>
<dbReference type="SUPFAM" id="SSF57850">
    <property type="entry name" value="RING/U-box"/>
    <property type="match status" value="1"/>
</dbReference>
<evidence type="ECO:0000256" key="13">
    <source>
        <dbReference type="ARBA" id="ARBA00024209"/>
    </source>
</evidence>
<comment type="similarity">
    <text evidence="13">Belongs to the RING-type zinc finger family. ATL subfamily.</text>
</comment>
<accession>A0AAN9NZS3</accession>
<sequence>MALNHNPSYKLLHQAPPPIKTHATTIHHTPQPASNSASALPILAIIVPSIFVTVFILITYLALLTKFFSNWYLLNPLRWIFTLLIPQHEDQDPFMVLSPRMWSQGLDESAIREIPTLQFTKGDLEKNQSVYGCVVCLTEFQDHDILKVLPICKHAFHFHCIDIWLQTNANCPLCRSNIVSGNTHCPMDHIIAPSSSPQDSQLLSYVGSDEDFVVIELGGGEHGEAMPQMQQERSDSRETVVESRCHSIIRKCHHVSIMGDECIDVGKKDEQFSIQPIRRSFSMDSANDRPVYLDFQTIMQQNNRHLNQASANEDCNSRDRISLFPFR</sequence>
<keyword evidence="5" id="KW-0808">Transferase</keyword>
<protein>
    <recommendedName>
        <fullName evidence="4">RING-type E3 ubiquitin transferase</fullName>
        <ecNumber evidence="4">2.3.2.27</ecNumber>
    </recommendedName>
</protein>
<evidence type="ECO:0000256" key="9">
    <source>
        <dbReference type="ARBA" id="ARBA00022786"/>
    </source>
</evidence>
<dbReference type="GO" id="GO:0008270">
    <property type="term" value="F:zinc ion binding"/>
    <property type="evidence" value="ECO:0007669"/>
    <property type="project" value="UniProtKB-KW"/>
</dbReference>
<keyword evidence="7" id="KW-0479">Metal-binding</keyword>
<dbReference type="InterPro" id="IPR044600">
    <property type="entry name" value="ATL1/ATL16-like"/>
</dbReference>
<keyword evidence="11 15" id="KW-1133">Transmembrane helix</keyword>
<evidence type="ECO:0000256" key="4">
    <source>
        <dbReference type="ARBA" id="ARBA00012483"/>
    </source>
</evidence>
<evidence type="ECO:0000256" key="8">
    <source>
        <dbReference type="ARBA" id="ARBA00022771"/>
    </source>
</evidence>
<comment type="pathway">
    <text evidence="3">Protein modification; protein ubiquitination.</text>
</comment>
<dbReference type="GO" id="GO:0016567">
    <property type="term" value="P:protein ubiquitination"/>
    <property type="evidence" value="ECO:0007669"/>
    <property type="project" value="InterPro"/>
</dbReference>
<dbReference type="Pfam" id="PF13639">
    <property type="entry name" value="zf-RING_2"/>
    <property type="match status" value="1"/>
</dbReference>
<dbReference type="InterPro" id="IPR001841">
    <property type="entry name" value="Znf_RING"/>
</dbReference>
<evidence type="ECO:0000256" key="14">
    <source>
        <dbReference type="PROSITE-ProRule" id="PRU00175"/>
    </source>
</evidence>
<name>A0AAN9NZS3_PHACN</name>
<proteinExistence type="inferred from homology"/>
<comment type="caution">
    <text evidence="17">The sequence shown here is derived from an EMBL/GenBank/DDBJ whole genome shotgun (WGS) entry which is preliminary data.</text>
</comment>
<dbReference type="InterPro" id="IPR013083">
    <property type="entry name" value="Znf_RING/FYVE/PHD"/>
</dbReference>
<keyword evidence="9" id="KW-0833">Ubl conjugation pathway</keyword>
<dbReference type="PANTHER" id="PTHR46913">
    <property type="entry name" value="RING-H2 FINGER PROTEIN ATL16"/>
    <property type="match status" value="1"/>
</dbReference>
<evidence type="ECO:0000256" key="5">
    <source>
        <dbReference type="ARBA" id="ARBA00022679"/>
    </source>
</evidence>
<reference evidence="17 18" key="1">
    <citation type="submission" date="2024-01" db="EMBL/GenBank/DDBJ databases">
        <title>The genomes of 5 underutilized Papilionoideae crops provide insights into root nodulation and disease resistanc.</title>
        <authorList>
            <person name="Jiang F."/>
        </authorList>
    </citation>
    <scope>NUCLEOTIDE SEQUENCE [LARGE SCALE GENOMIC DNA]</scope>
    <source>
        <strain evidence="17">JINMINGXINNONG_FW02</strain>
        <tissue evidence="17">Leaves</tissue>
    </source>
</reference>
<evidence type="ECO:0000256" key="1">
    <source>
        <dbReference type="ARBA" id="ARBA00000900"/>
    </source>
</evidence>
<feature type="domain" description="RING-type" evidence="16">
    <location>
        <begin position="133"/>
        <end position="175"/>
    </location>
</feature>
<dbReference type="AlphaFoldDB" id="A0AAN9NZS3"/>
<evidence type="ECO:0000256" key="15">
    <source>
        <dbReference type="SAM" id="Phobius"/>
    </source>
</evidence>
<evidence type="ECO:0000259" key="16">
    <source>
        <dbReference type="PROSITE" id="PS50089"/>
    </source>
</evidence>
<dbReference type="GO" id="GO:0016020">
    <property type="term" value="C:membrane"/>
    <property type="evidence" value="ECO:0007669"/>
    <property type="project" value="UniProtKB-SubCell"/>
</dbReference>
<dbReference type="SMART" id="SM00184">
    <property type="entry name" value="RING"/>
    <property type="match status" value="1"/>
</dbReference>
<comment type="catalytic activity">
    <reaction evidence="1">
        <text>S-ubiquitinyl-[E2 ubiquitin-conjugating enzyme]-L-cysteine + [acceptor protein]-L-lysine = [E2 ubiquitin-conjugating enzyme]-L-cysteine + N(6)-ubiquitinyl-[acceptor protein]-L-lysine.</text>
        <dbReference type="EC" id="2.3.2.27"/>
    </reaction>
</comment>
<keyword evidence="18" id="KW-1185">Reference proteome</keyword>
<organism evidence="17 18">
    <name type="scientific">Phaseolus coccineus</name>
    <name type="common">Scarlet runner bean</name>
    <name type="synonym">Phaseolus multiflorus</name>
    <dbReference type="NCBI Taxonomy" id="3886"/>
    <lineage>
        <taxon>Eukaryota</taxon>
        <taxon>Viridiplantae</taxon>
        <taxon>Streptophyta</taxon>
        <taxon>Embryophyta</taxon>
        <taxon>Tracheophyta</taxon>
        <taxon>Spermatophyta</taxon>
        <taxon>Magnoliopsida</taxon>
        <taxon>eudicotyledons</taxon>
        <taxon>Gunneridae</taxon>
        <taxon>Pentapetalae</taxon>
        <taxon>rosids</taxon>
        <taxon>fabids</taxon>
        <taxon>Fabales</taxon>
        <taxon>Fabaceae</taxon>
        <taxon>Papilionoideae</taxon>
        <taxon>50 kb inversion clade</taxon>
        <taxon>NPAAA clade</taxon>
        <taxon>indigoferoid/millettioid clade</taxon>
        <taxon>Phaseoleae</taxon>
        <taxon>Phaseolus</taxon>
    </lineage>
</organism>
<dbReference type="PANTHER" id="PTHR46913:SF8">
    <property type="entry name" value="RING-TYPE E3 UBIQUITIN TRANSFERASE"/>
    <property type="match status" value="1"/>
</dbReference>
<evidence type="ECO:0000313" key="17">
    <source>
        <dbReference type="EMBL" id="KAK7378458.1"/>
    </source>
</evidence>
<dbReference type="EC" id="2.3.2.27" evidence="4"/>
<evidence type="ECO:0000313" key="18">
    <source>
        <dbReference type="Proteomes" id="UP001374584"/>
    </source>
</evidence>
<dbReference type="Gene3D" id="3.30.40.10">
    <property type="entry name" value="Zinc/RING finger domain, C3HC4 (zinc finger)"/>
    <property type="match status" value="1"/>
</dbReference>
<comment type="subcellular location">
    <subcellularLocation>
        <location evidence="2">Membrane</location>
        <topology evidence="2">Single-pass membrane protein</topology>
    </subcellularLocation>
</comment>
<evidence type="ECO:0000256" key="10">
    <source>
        <dbReference type="ARBA" id="ARBA00022833"/>
    </source>
</evidence>
<keyword evidence="8 14" id="KW-0863">Zinc-finger</keyword>
<keyword evidence="10" id="KW-0862">Zinc</keyword>
<keyword evidence="6 15" id="KW-0812">Transmembrane</keyword>
<evidence type="ECO:0000256" key="2">
    <source>
        <dbReference type="ARBA" id="ARBA00004167"/>
    </source>
</evidence>
<evidence type="ECO:0000256" key="6">
    <source>
        <dbReference type="ARBA" id="ARBA00022692"/>
    </source>
</evidence>
<keyword evidence="12 15" id="KW-0472">Membrane</keyword>
<gene>
    <name evidence="17" type="ORF">VNO80_03900</name>
</gene>
<dbReference type="PROSITE" id="PS50089">
    <property type="entry name" value="ZF_RING_2"/>
    <property type="match status" value="1"/>
</dbReference>
<evidence type="ECO:0000256" key="7">
    <source>
        <dbReference type="ARBA" id="ARBA00022723"/>
    </source>
</evidence>
<dbReference type="EMBL" id="JAYMYR010000002">
    <property type="protein sequence ID" value="KAK7378458.1"/>
    <property type="molecule type" value="Genomic_DNA"/>
</dbReference>